<organism evidence="1 2">
    <name type="scientific">Camellia lanceoleosa</name>
    <dbReference type="NCBI Taxonomy" id="1840588"/>
    <lineage>
        <taxon>Eukaryota</taxon>
        <taxon>Viridiplantae</taxon>
        <taxon>Streptophyta</taxon>
        <taxon>Embryophyta</taxon>
        <taxon>Tracheophyta</taxon>
        <taxon>Spermatophyta</taxon>
        <taxon>Magnoliopsida</taxon>
        <taxon>eudicotyledons</taxon>
        <taxon>Gunneridae</taxon>
        <taxon>Pentapetalae</taxon>
        <taxon>asterids</taxon>
        <taxon>Ericales</taxon>
        <taxon>Theaceae</taxon>
        <taxon>Camellia</taxon>
    </lineage>
</organism>
<sequence length="204" mass="23140">MGLLSGRGNLEPGRNQAFAVTSESRASDILLRFHDCCRNYKVHLSIVTEDFSCPFCLVKCASFKVTEDYQAVNVSVKTDICRPEIVANGVDLKQQTFFFWVVLMSTTADISRSEDYFKDLGRGERVKVLAIPTTGHRQFIERVSYLEQVSFFIGKMQVKMLIQRSAGALFGLLFSVWLLLELVDMQFTSTESEYAFIALLYPTL</sequence>
<dbReference type="Proteomes" id="UP001060215">
    <property type="component" value="Chromosome 10"/>
</dbReference>
<evidence type="ECO:0000313" key="2">
    <source>
        <dbReference type="Proteomes" id="UP001060215"/>
    </source>
</evidence>
<name>A0ACC0G9M1_9ERIC</name>
<proteinExistence type="predicted"/>
<protein>
    <submittedName>
        <fullName evidence="1">Polycomb group protein EMBRYONIC FLOWER 2</fullName>
    </submittedName>
</protein>
<keyword evidence="2" id="KW-1185">Reference proteome</keyword>
<evidence type="ECO:0000313" key="1">
    <source>
        <dbReference type="EMBL" id="KAI7997826.1"/>
    </source>
</evidence>
<comment type="caution">
    <text evidence="1">The sequence shown here is derived from an EMBL/GenBank/DDBJ whole genome shotgun (WGS) entry which is preliminary data.</text>
</comment>
<accession>A0ACC0G9M1</accession>
<dbReference type="EMBL" id="CM045767">
    <property type="protein sequence ID" value="KAI7997826.1"/>
    <property type="molecule type" value="Genomic_DNA"/>
</dbReference>
<gene>
    <name evidence="1" type="ORF">LOK49_LG10G02906</name>
</gene>
<reference evidence="1 2" key="1">
    <citation type="journal article" date="2022" name="Plant J.">
        <title>Chromosome-level genome of Camellia lanceoleosa provides a valuable resource for understanding genome evolution and self-incompatibility.</title>
        <authorList>
            <person name="Gong W."/>
            <person name="Xiao S."/>
            <person name="Wang L."/>
            <person name="Liao Z."/>
            <person name="Chang Y."/>
            <person name="Mo W."/>
            <person name="Hu G."/>
            <person name="Li W."/>
            <person name="Zhao G."/>
            <person name="Zhu H."/>
            <person name="Hu X."/>
            <person name="Ji K."/>
            <person name="Xiang X."/>
            <person name="Song Q."/>
            <person name="Yuan D."/>
            <person name="Jin S."/>
            <person name="Zhang L."/>
        </authorList>
    </citation>
    <scope>NUCLEOTIDE SEQUENCE [LARGE SCALE GENOMIC DNA]</scope>
    <source>
        <strain evidence="1">SQ_2022a</strain>
    </source>
</reference>